<comment type="caution">
    <text evidence="9">The sequence shown here is derived from an EMBL/GenBank/DDBJ whole genome shotgun (WGS) entry which is preliminary data.</text>
</comment>
<comment type="catalytic activity">
    <reaction evidence="7">
        <text>deamido-NAD(+) + NH4(+) + ATP = AMP + diphosphate + NAD(+) + H(+)</text>
        <dbReference type="Rhea" id="RHEA:21188"/>
        <dbReference type="ChEBI" id="CHEBI:15378"/>
        <dbReference type="ChEBI" id="CHEBI:28938"/>
        <dbReference type="ChEBI" id="CHEBI:30616"/>
        <dbReference type="ChEBI" id="CHEBI:33019"/>
        <dbReference type="ChEBI" id="CHEBI:57540"/>
        <dbReference type="ChEBI" id="CHEBI:58437"/>
        <dbReference type="ChEBI" id="CHEBI:456215"/>
        <dbReference type="EC" id="6.3.1.5"/>
    </reaction>
</comment>
<dbReference type="GO" id="GO:0004359">
    <property type="term" value="F:glutaminase activity"/>
    <property type="evidence" value="ECO:0007669"/>
    <property type="project" value="InterPro"/>
</dbReference>
<dbReference type="GO" id="GO:0005524">
    <property type="term" value="F:ATP binding"/>
    <property type="evidence" value="ECO:0007669"/>
    <property type="project" value="UniProtKB-KW"/>
</dbReference>
<dbReference type="EC" id="6.3.1.5" evidence="7"/>
<sequence>MKISGGVLALNYEKTTKHLIKEIKSEFKCRNAKRAVIGISGGLDSSIVLTLLAMSLGKSKIVPVFMPYRTTSKTSAEDAHLVCAHLSLNYEVKNITKQIDAYFKEEKNPGKNRIGNKCARERMSILYDISMRENGIVFGTSNRSEIVMGYGTIFGDLACAVNPIGSLYKTKLFKYA</sequence>
<accession>A0A350HAF5</accession>
<gene>
    <name evidence="9" type="primary">nadE</name>
    <name evidence="9" type="ORF">DCW38_04995</name>
</gene>
<name>A0A350HAF5_UNCW3</name>
<dbReference type="SUPFAM" id="SSF52402">
    <property type="entry name" value="Adenine nucleotide alpha hydrolases-like"/>
    <property type="match status" value="1"/>
</dbReference>
<evidence type="ECO:0000256" key="5">
    <source>
        <dbReference type="ARBA" id="ARBA00023027"/>
    </source>
</evidence>
<evidence type="ECO:0000256" key="3">
    <source>
        <dbReference type="ARBA" id="ARBA00022741"/>
    </source>
</evidence>
<dbReference type="Proteomes" id="UP000264062">
    <property type="component" value="Unassembled WGS sequence"/>
</dbReference>
<dbReference type="UniPathway" id="UPA00253"/>
<reference evidence="9 10" key="1">
    <citation type="journal article" date="2018" name="Nat. Biotechnol.">
        <title>A standardized bacterial taxonomy based on genome phylogeny substantially revises the tree of life.</title>
        <authorList>
            <person name="Parks D.H."/>
            <person name="Chuvochina M."/>
            <person name="Waite D.W."/>
            <person name="Rinke C."/>
            <person name="Skarshewski A."/>
            <person name="Chaumeil P.A."/>
            <person name="Hugenholtz P."/>
        </authorList>
    </citation>
    <scope>NUCLEOTIDE SEQUENCE [LARGE SCALE GENOMIC DNA]</scope>
    <source>
        <strain evidence="9">UBA9956</strain>
    </source>
</reference>
<keyword evidence="2 6" id="KW-0436">Ligase</keyword>
<organism evidence="9 10">
    <name type="scientific">candidate division WOR-3 bacterium</name>
    <dbReference type="NCBI Taxonomy" id="2052148"/>
    <lineage>
        <taxon>Bacteria</taxon>
        <taxon>Bacteria division WOR-3</taxon>
    </lineage>
</organism>
<dbReference type="InterPro" id="IPR014729">
    <property type="entry name" value="Rossmann-like_a/b/a_fold"/>
</dbReference>
<evidence type="ECO:0000313" key="9">
    <source>
        <dbReference type="EMBL" id="HAV92521.1"/>
    </source>
</evidence>
<dbReference type="InterPro" id="IPR022310">
    <property type="entry name" value="NAD/GMP_synthase"/>
</dbReference>
<evidence type="ECO:0000256" key="7">
    <source>
        <dbReference type="RuleBase" id="RU003812"/>
    </source>
</evidence>
<evidence type="ECO:0000256" key="4">
    <source>
        <dbReference type="ARBA" id="ARBA00022840"/>
    </source>
</evidence>
<dbReference type="EMBL" id="DMZY01000146">
    <property type="protein sequence ID" value="HAV92521.1"/>
    <property type="molecule type" value="Genomic_DNA"/>
</dbReference>
<keyword evidence="4 6" id="KW-0067">ATP-binding</keyword>
<dbReference type="NCBIfam" id="TIGR00552">
    <property type="entry name" value="nadE"/>
    <property type="match status" value="1"/>
</dbReference>
<dbReference type="GO" id="GO:0008795">
    <property type="term" value="F:NAD+ synthase activity"/>
    <property type="evidence" value="ECO:0007669"/>
    <property type="project" value="UniProtKB-EC"/>
</dbReference>
<proteinExistence type="inferred from homology"/>
<dbReference type="CDD" id="cd00553">
    <property type="entry name" value="NAD_synthase"/>
    <property type="match status" value="1"/>
</dbReference>
<dbReference type="GO" id="GO:0009435">
    <property type="term" value="P:NAD+ biosynthetic process"/>
    <property type="evidence" value="ECO:0007669"/>
    <property type="project" value="UniProtKB-UniPathway"/>
</dbReference>
<dbReference type="AlphaFoldDB" id="A0A350HAF5"/>
<evidence type="ECO:0000256" key="2">
    <source>
        <dbReference type="ARBA" id="ARBA00022598"/>
    </source>
</evidence>
<comment type="pathway">
    <text evidence="1">Cofactor biosynthesis; NAD(+) biosynthesis.</text>
</comment>
<keyword evidence="5 6" id="KW-0520">NAD</keyword>
<keyword evidence="3 6" id="KW-0547">Nucleotide-binding</keyword>
<protein>
    <recommendedName>
        <fullName evidence="7">NH(3)-dependent NAD(+) synthetase</fullName>
        <ecNumber evidence="7">6.3.1.5</ecNumber>
    </recommendedName>
</protein>
<dbReference type="PANTHER" id="PTHR23090:SF9">
    <property type="entry name" value="GLUTAMINE-DEPENDENT NAD(+) SYNTHETASE"/>
    <property type="match status" value="1"/>
</dbReference>
<feature type="non-terminal residue" evidence="9">
    <location>
        <position position="176"/>
    </location>
</feature>
<dbReference type="PANTHER" id="PTHR23090">
    <property type="entry name" value="NH 3 /GLUTAMINE-DEPENDENT NAD + SYNTHETASE"/>
    <property type="match status" value="1"/>
</dbReference>
<comment type="similarity">
    <text evidence="6">Belongs to the NAD synthetase family.</text>
</comment>
<dbReference type="InterPro" id="IPR003694">
    <property type="entry name" value="NAD_synthase"/>
</dbReference>
<evidence type="ECO:0000256" key="1">
    <source>
        <dbReference type="ARBA" id="ARBA00004790"/>
    </source>
</evidence>
<evidence type="ECO:0000259" key="8">
    <source>
        <dbReference type="Pfam" id="PF02540"/>
    </source>
</evidence>
<dbReference type="GO" id="GO:0005737">
    <property type="term" value="C:cytoplasm"/>
    <property type="evidence" value="ECO:0007669"/>
    <property type="project" value="InterPro"/>
</dbReference>
<feature type="domain" description="NAD/GMP synthase" evidence="8">
    <location>
        <begin position="18"/>
        <end position="174"/>
    </location>
</feature>
<dbReference type="Gene3D" id="3.40.50.620">
    <property type="entry name" value="HUPs"/>
    <property type="match status" value="1"/>
</dbReference>
<dbReference type="GO" id="GO:0003952">
    <property type="term" value="F:NAD+ synthase (glutamine-hydrolyzing) activity"/>
    <property type="evidence" value="ECO:0007669"/>
    <property type="project" value="InterPro"/>
</dbReference>
<dbReference type="Pfam" id="PF02540">
    <property type="entry name" value="NAD_synthase"/>
    <property type="match status" value="1"/>
</dbReference>
<evidence type="ECO:0000313" key="10">
    <source>
        <dbReference type="Proteomes" id="UP000264062"/>
    </source>
</evidence>
<evidence type="ECO:0000256" key="6">
    <source>
        <dbReference type="RuleBase" id="RU003811"/>
    </source>
</evidence>